<dbReference type="Gramene" id="Bo7g119090.1">
    <property type="protein sequence ID" value="Bo7g119090.1"/>
    <property type="gene ID" value="Bo7g119090"/>
</dbReference>
<feature type="region of interest" description="Disordered" evidence="1">
    <location>
        <begin position="1"/>
        <end position="35"/>
    </location>
</feature>
<dbReference type="KEGG" id="boe:106304760"/>
<organism evidence="2 3">
    <name type="scientific">Brassica oleracea var. oleracea</name>
    <dbReference type="NCBI Taxonomy" id="109376"/>
    <lineage>
        <taxon>Eukaryota</taxon>
        <taxon>Viridiplantae</taxon>
        <taxon>Streptophyta</taxon>
        <taxon>Embryophyta</taxon>
        <taxon>Tracheophyta</taxon>
        <taxon>Spermatophyta</taxon>
        <taxon>Magnoliopsida</taxon>
        <taxon>eudicotyledons</taxon>
        <taxon>Gunneridae</taxon>
        <taxon>Pentapetalae</taxon>
        <taxon>rosids</taxon>
        <taxon>malvids</taxon>
        <taxon>Brassicales</taxon>
        <taxon>Brassicaceae</taxon>
        <taxon>Brassiceae</taxon>
        <taxon>Brassica</taxon>
    </lineage>
</organism>
<name>A0A0D3DIB1_BRAOL</name>
<feature type="compositionally biased region" description="Low complexity" evidence="1">
    <location>
        <begin position="17"/>
        <end position="33"/>
    </location>
</feature>
<evidence type="ECO:0000313" key="2">
    <source>
        <dbReference type="EnsemblPlants" id="Bo7g119090.1"/>
    </source>
</evidence>
<reference evidence="2" key="2">
    <citation type="submission" date="2015-03" db="UniProtKB">
        <authorList>
            <consortium name="EnsemblPlants"/>
        </authorList>
    </citation>
    <scope>IDENTIFICATION</scope>
</reference>
<dbReference type="HOGENOM" id="CLU_1941066_0_0_1"/>
<keyword evidence="3" id="KW-1185">Reference proteome</keyword>
<proteinExistence type="predicted"/>
<accession>A0A0D3DIB1</accession>
<dbReference type="GeneID" id="106304760"/>
<evidence type="ECO:0000256" key="1">
    <source>
        <dbReference type="SAM" id="MobiDB-lite"/>
    </source>
</evidence>
<sequence>MESRNSSSPLTLHGIDSSSSSTPQSSTAKPSSSYPLLSSRVLQELCRWRRWSHRQPRKGGYGLFVLESDNERFSRSVSTRLGKDALFGHIIFSTTPQEHYFDSPIHLMLPLHDGGGGGGGGSNIKKRSSL</sequence>
<feature type="compositionally biased region" description="Polar residues" evidence="1">
    <location>
        <begin position="1"/>
        <end position="10"/>
    </location>
</feature>
<dbReference type="Proteomes" id="UP000032141">
    <property type="component" value="Chromosome C7"/>
</dbReference>
<reference evidence="2 3" key="1">
    <citation type="journal article" date="2014" name="Genome Biol.">
        <title>Transcriptome and methylome profiling reveals relics of genome dominance in the mesopolyploid Brassica oleracea.</title>
        <authorList>
            <person name="Parkin I.A."/>
            <person name="Koh C."/>
            <person name="Tang H."/>
            <person name="Robinson S.J."/>
            <person name="Kagale S."/>
            <person name="Clarke W.E."/>
            <person name="Town C.D."/>
            <person name="Nixon J."/>
            <person name="Krishnakumar V."/>
            <person name="Bidwell S.L."/>
            <person name="Denoeud F."/>
            <person name="Belcram H."/>
            <person name="Links M.G."/>
            <person name="Just J."/>
            <person name="Clarke C."/>
            <person name="Bender T."/>
            <person name="Huebert T."/>
            <person name="Mason A.S."/>
            <person name="Pires J.C."/>
            <person name="Barker G."/>
            <person name="Moore J."/>
            <person name="Walley P.G."/>
            <person name="Manoli S."/>
            <person name="Batley J."/>
            <person name="Edwards D."/>
            <person name="Nelson M.N."/>
            <person name="Wang X."/>
            <person name="Paterson A.H."/>
            <person name="King G."/>
            <person name="Bancroft I."/>
            <person name="Chalhoub B."/>
            <person name="Sharpe A.G."/>
        </authorList>
    </citation>
    <scope>NUCLEOTIDE SEQUENCE</scope>
    <source>
        <strain evidence="2 3">cv. TO1000</strain>
    </source>
</reference>
<evidence type="ECO:0000313" key="3">
    <source>
        <dbReference type="Proteomes" id="UP000032141"/>
    </source>
</evidence>
<dbReference type="RefSeq" id="XP_013596607.1">
    <property type="nucleotide sequence ID" value="XM_013741153.1"/>
</dbReference>
<dbReference type="AlphaFoldDB" id="A0A0D3DIB1"/>
<protein>
    <submittedName>
        <fullName evidence="2">Uncharacterized protein</fullName>
    </submittedName>
</protein>
<dbReference type="EnsemblPlants" id="Bo7g119090.1">
    <property type="protein sequence ID" value="Bo7g119090.1"/>
    <property type="gene ID" value="Bo7g119090"/>
</dbReference>